<keyword evidence="4" id="KW-1185">Reference proteome</keyword>
<dbReference type="Proteomes" id="UP000276443">
    <property type="component" value="Unassembled WGS sequence"/>
</dbReference>
<dbReference type="InterPro" id="IPR031571">
    <property type="entry name" value="RcpC_dom"/>
</dbReference>
<evidence type="ECO:0000256" key="1">
    <source>
        <dbReference type="SAM" id="MobiDB-lite"/>
    </source>
</evidence>
<dbReference type="OrthoDB" id="2965306at2"/>
<organism evidence="3 4">
    <name type="scientific">Aquisalibacillus elongatus</name>
    <dbReference type="NCBI Taxonomy" id="485577"/>
    <lineage>
        <taxon>Bacteria</taxon>
        <taxon>Bacillati</taxon>
        <taxon>Bacillota</taxon>
        <taxon>Bacilli</taxon>
        <taxon>Bacillales</taxon>
        <taxon>Bacillaceae</taxon>
        <taxon>Aquisalibacillus</taxon>
    </lineage>
</organism>
<feature type="compositionally biased region" description="Polar residues" evidence="1">
    <location>
        <begin position="33"/>
        <end position="43"/>
    </location>
</feature>
<reference evidence="3 4" key="1">
    <citation type="submission" date="2018-11" db="EMBL/GenBank/DDBJ databases">
        <title>Genomic Encyclopedia of Type Strains, Phase IV (KMG-IV): sequencing the most valuable type-strain genomes for metagenomic binning, comparative biology and taxonomic classification.</title>
        <authorList>
            <person name="Goeker M."/>
        </authorList>
    </citation>
    <scope>NUCLEOTIDE SEQUENCE [LARGE SCALE GENOMIC DNA]</scope>
    <source>
        <strain evidence="3 4">DSM 18090</strain>
    </source>
</reference>
<proteinExistence type="predicted"/>
<name>A0A3N5C1A1_9BACI</name>
<dbReference type="RefSeq" id="WP_124219805.1">
    <property type="nucleotide sequence ID" value="NZ_RKRF01000007.1"/>
</dbReference>
<sequence>MKSKKIWIWAVVFGLMASLSLYFLLFTQDEAEQPQTQDTNQINQEEEADDDDEQTNDSEEESDEEVKSETTEKNEMLEIEDGKRAISIEVSEVEGVSGFIEPGDFVDLVTIMNAPSDEEAAEEDIDPNQHNAATLLLQNVRVLAIGHAIHSKEEARNYRMVTLEVDPNEGLHLGFATKWNLYLMLRGEDDNEVYEDRTHVHEDELHEGVFR</sequence>
<feature type="compositionally biased region" description="Acidic residues" evidence="1">
    <location>
        <begin position="44"/>
        <end position="64"/>
    </location>
</feature>
<feature type="region of interest" description="Disordered" evidence="1">
    <location>
        <begin position="32"/>
        <end position="75"/>
    </location>
</feature>
<dbReference type="InterPro" id="IPR017592">
    <property type="entry name" value="Pilus_assmbl_Flp-typ_CpaB"/>
</dbReference>
<dbReference type="NCBIfam" id="TIGR03177">
    <property type="entry name" value="pilus_cpaB"/>
    <property type="match status" value="1"/>
</dbReference>
<accession>A0A3N5C1A1</accession>
<protein>
    <submittedName>
        <fullName evidence="3">Flp pilus assembly protein CpaB</fullName>
    </submittedName>
</protein>
<feature type="domain" description="Flp pilus assembly protein RcpC/CpaB" evidence="2">
    <location>
        <begin position="79"/>
        <end position="178"/>
    </location>
</feature>
<evidence type="ECO:0000313" key="3">
    <source>
        <dbReference type="EMBL" id="RPF55848.1"/>
    </source>
</evidence>
<dbReference type="AlphaFoldDB" id="A0A3N5C1A1"/>
<evidence type="ECO:0000259" key="2">
    <source>
        <dbReference type="Pfam" id="PF16976"/>
    </source>
</evidence>
<comment type="caution">
    <text evidence="3">The sequence shown here is derived from an EMBL/GenBank/DDBJ whole genome shotgun (WGS) entry which is preliminary data.</text>
</comment>
<dbReference type="Pfam" id="PF16976">
    <property type="entry name" value="RcpC"/>
    <property type="match status" value="1"/>
</dbReference>
<dbReference type="EMBL" id="RKRF01000007">
    <property type="protein sequence ID" value="RPF55848.1"/>
    <property type="molecule type" value="Genomic_DNA"/>
</dbReference>
<gene>
    <name evidence="3" type="ORF">EDC24_0733</name>
</gene>
<feature type="compositionally biased region" description="Basic and acidic residues" evidence="1">
    <location>
        <begin position="65"/>
        <end position="75"/>
    </location>
</feature>
<evidence type="ECO:0000313" key="4">
    <source>
        <dbReference type="Proteomes" id="UP000276443"/>
    </source>
</evidence>